<keyword evidence="3" id="KW-1185">Reference proteome</keyword>
<accession>A0AAN9KT14</accession>
<dbReference type="GO" id="GO:0004553">
    <property type="term" value="F:hydrolase activity, hydrolyzing O-glycosyl compounds"/>
    <property type="evidence" value="ECO:0007669"/>
    <property type="project" value="InterPro"/>
</dbReference>
<dbReference type="Pfam" id="PF01301">
    <property type="entry name" value="Glyco_hydro_35"/>
    <property type="match status" value="1"/>
</dbReference>
<sequence length="126" mass="13572">MEEISTEPLEDSEANKLKIEISMGLPTEGDLHSAVSSSSMLSFSLGFAHPSRGVTSTRFRSALNTEISITAAAGSEMKRFTAKIVDMMKQENPYALQGGPIILSQVENECGNIDEPYGPAANSYIK</sequence>
<dbReference type="GO" id="GO:0005975">
    <property type="term" value="P:carbohydrate metabolic process"/>
    <property type="evidence" value="ECO:0007669"/>
    <property type="project" value="InterPro"/>
</dbReference>
<dbReference type="InterPro" id="IPR031330">
    <property type="entry name" value="Gly_Hdrlase_35_cat"/>
</dbReference>
<gene>
    <name evidence="2" type="ORF">VNO77_26872</name>
</gene>
<feature type="domain" description="Glycoside hydrolase 35 catalytic" evidence="1">
    <location>
        <begin position="75"/>
        <end position="119"/>
    </location>
</feature>
<evidence type="ECO:0000313" key="3">
    <source>
        <dbReference type="Proteomes" id="UP001367508"/>
    </source>
</evidence>
<reference evidence="2 3" key="1">
    <citation type="submission" date="2024-01" db="EMBL/GenBank/DDBJ databases">
        <title>The genomes of 5 underutilized Papilionoideae crops provide insights into root nodulation and disease resistanc.</title>
        <authorList>
            <person name="Jiang F."/>
        </authorList>
    </citation>
    <scope>NUCLEOTIDE SEQUENCE [LARGE SCALE GENOMIC DNA]</scope>
    <source>
        <strain evidence="2">LVBAO_FW01</strain>
        <tissue evidence="2">Leaves</tissue>
    </source>
</reference>
<dbReference type="AlphaFoldDB" id="A0AAN9KT14"/>
<evidence type="ECO:0000259" key="1">
    <source>
        <dbReference type="Pfam" id="PF01301"/>
    </source>
</evidence>
<proteinExistence type="predicted"/>
<dbReference type="InterPro" id="IPR001944">
    <property type="entry name" value="Glycoside_Hdrlase_35"/>
</dbReference>
<comment type="caution">
    <text evidence="2">The sequence shown here is derived from an EMBL/GenBank/DDBJ whole genome shotgun (WGS) entry which is preliminary data.</text>
</comment>
<dbReference type="Gene3D" id="3.20.20.80">
    <property type="entry name" value="Glycosidases"/>
    <property type="match status" value="1"/>
</dbReference>
<dbReference type="Proteomes" id="UP001367508">
    <property type="component" value="Unassembled WGS sequence"/>
</dbReference>
<protein>
    <recommendedName>
        <fullName evidence="1">Glycoside hydrolase 35 catalytic domain-containing protein</fullName>
    </recommendedName>
</protein>
<dbReference type="EMBL" id="JAYMYQ010000006">
    <property type="protein sequence ID" value="KAK7323400.1"/>
    <property type="molecule type" value="Genomic_DNA"/>
</dbReference>
<dbReference type="PANTHER" id="PTHR23421">
    <property type="entry name" value="BETA-GALACTOSIDASE RELATED"/>
    <property type="match status" value="1"/>
</dbReference>
<evidence type="ECO:0000313" key="2">
    <source>
        <dbReference type="EMBL" id="KAK7323400.1"/>
    </source>
</evidence>
<organism evidence="2 3">
    <name type="scientific">Canavalia gladiata</name>
    <name type="common">Sword bean</name>
    <name type="synonym">Dolichos gladiatus</name>
    <dbReference type="NCBI Taxonomy" id="3824"/>
    <lineage>
        <taxon>Eukaryota</taxon>
        <taxon>Viridiplantae</taxon>
        <taxon>Streptophyta</taxon>
        <taxon>Embryophyta</taxon>
        <taxon>Tracheophyta</taxon>
        <taxon>Spermatophyta</taxon>
        <taxon>Magnoliopsida</taxon>
        <taxon>eudicotyledons</taxon>
        <taxon>Gunneridae</taxon>
        <taxon>Pentapetalae</taxon>
        <taxon>rosids</taxon>
        <taxon>fabids</taxon>
        <taxon>Fabales</taxon>
        <taxon>Fabaceae</taxon>
        <taxon>Papilionoideae</taxon>
        <taxon>50 kb inversion clade</taxon>
        <taxon>NPAAA clade</taxon>
        <taxon>indigoferoid/millettioid clade</taxon>
        <taxon>Phaseoleae</taxon>
        <taxon>Canavalia</taxon>
    </lineage>
</organism>
<name>A0AAN9KT14_CANGL</name>